<comment type="caution">
    <text evidence="2">The sequence shown here is derived from an EMBL/GenBank/DDBJ whole genome shotgun (WGS) entry which is preliminary data.</text>
</comment>
<dbReference type="Pfam" id="PF18911">
    <property type="entry name" value="PKD_4"/>
    <property type="match status" value="1"/>
</dbReference>
<dbReference type="EMBL" id="BAABEZ010000022">
    <property type="protein sequence ID" value="GAA4454666.1"/>
    <property type="molecule type" value="Genomic_DNA"/>
</dbReference>
<dbReference type="CDD" id="cd00146">
    <property type="entry name" value="PKD"/>
    <property type="match status" value="1"/>
</dbReference>
<evidence type="ECO:0000313" key="2">
    <source>
        <dbReference type="EMBL" id="GAA4454666.1"/>
    </source>
</evidence>
<dbReference type="InterPro" id="IPR013783">
    <property type="entry name" value="Ig-like_fold"/>
</dbReference>
<dbReference type="Gene3D" id="3.40.50.1110">
    <property type="entry name" value="SGNH hydrolase"/>
    <property type="match status" value="1"/>
</dbReference>
<accession>A0ABP8MUC5</accession>
<reference evidence="3" key="1">
    <citation type="journal article" date="2019" name="Int. J. Syst. Evol. Microbiol.">
        <title>The Global Catalogue of Microorganisms (GCM) 10K type strain sequencing project: providing services to taxonomists for standard genome sequencing and annotation.</title>
        <authorList>
            <consortium name="The Broad Institute Genomics Platform"/>
            <consortium name="The Broad Institute Genome Sequencing Center for Infectious Disease"/>
            <person name="Wu L."/>
            <person name="Ma J."/>
        </authorList>
    </citation>
    <scope>NUCLEOTIDE SEQUENCE [LARGE SCALE GENOMIC DNA]</scope>
    <source>
        <strain evidence="3">JCM 31921</strain>
    </source>
</reference>
<organism evidence="2 3">
    <name type="scientific">Rurimicrobium arvi</name>
    <dbReference type="NCBI Taxonomy" id="2049916"/>
    <lineage>
        <taxon>Bacteria</taxon>
        <taxon>Pseudomonadati</taxon>
        <taxon>Bacteroidota</taxon>
        <taxon>Chitinophagia</taxon>
        <taxon>Chitinophagales</taxon>
        <taxon>Chitinophagaceae</taxon>
        <taxon>Rurimicrobium</taxon>
    </lineage>
</organism>
<proteinExistence type="predicted"/>
<sequence>MREASDIFINFGRSLNESFMKFTFTLPKTKSATSVGLILLALLSAGPMQSHAQIKKKLRALFIGNSFTYYNTMPLLVQDIANNMGDTLLVDSYAPGGYTLEQHSTDATTLTMIMKGDWNFVVLQEQSQRPAFPDADVTADVYPYAHVLDSVVHKFNNCGRTVFYRTWGYKNGDAGNCPTYPPVCTYKGMDSLLARRYNQMAVDNKGIVAAVGDVFKQIISTAPAIELYDVDNMHPSAAGSYAAAVTFYTVFFRQNPMMITFNYSVPPGDASVIRQAVFNVVYKNLPLYYVDSYDPAANFTASPTGLSVVFNSSGTTNASNYSWDFGDSKTDVTANPTHVYTAGGTYTVRLIADNCLIADTITKSVTVSGTAIKEAGLLAGVTVFPNPASGEISLQLPVPAQQISVEINNTMGQTVLSQHLSSDKINIRFLSSGMYFIQVRDNVSGAYTTLRFTKN</sequence>
<feature type="domain" description="PKD" evidence="1">
    <location>
        <begin position="291"/>
        <end position="367"/>
    </location>
</feature>
<dbReference type="NCBIfam" id="TIGR04183">
    <property type="entry name" value="Por_Secre_tail"/>
    <property type="match status" value="1"/>
</dbReference>
<dbReference type="InterPro" id="IPR036514">
    <property type="entry name" value="SGNH_hydro_sf"/>
</dbReference>
<dbReference type="InterPro" id="IPR022409">
    <property type="entry name" value="PKD/Chitinase_dom"/>
</dbReference>
<dbReference type="SUPFAM" id="SSF52266">
    <property type="entry name" value="SGNH hydrolase"/>
    <property type="match status" value="1"/>
</dbReference>
<dbReference type="InterPro" id="IPR000601">
    <property type="entry name" value="PKD_dom"/>
</dbReference>
<dbReference type="InterPro" id="IPR026444">
    <property type="entry name" value="Secre_tail"/>
</dbReference>
<protein>
    <recommendedName>
        <fullName evidence="1">PKD domain-containing protein</fullName>
    </recommendedName>
</protein>
<dbReference type="Pfam" id="PF18962">
    <property type="entry name" value="Por_Secre_tail"/>
    <property type="match status" value="1"/>
</dbReference>
<dbReference type="SMART" id="SM00089">
    <property type="entry name" value="PKD"/>
    <property type="match status" value="1"/>
</dbReference>
<keyword evidence="3" id="KW-1185">Reference proteome</keyword>
<gene>
    <name evidence="2" type="ORF">GCM10023092_17030</name>
</gene>
<dbReference type="InterPro" id="IPR035986">
    <property type="entry name" value="PKD_dom_sf"/>
</dbReference>
<dbReference type="PROSITE" id="PS50093">
    <property type="entry name" value="PKD"/>
    <property type="match status" value="1"/>
</dbReference>
<evidence type="ECO:0000259" key="1">
    <source>
        <dbReference type="PROSITE" id="PS50093"/>
    </source>
</evidence>
<evidence type="ECO:0000313" key="3">
    <source>
        <dbReference type="Proteomes" id="UP001501410"/>
    </source>
</evidence>
<name>A0ABP8MUC5_9BACT</name>
<dbReference type="Gene3D" id="2.60.40.10">
    <property type="entry name" value="Immunoglobulins"/>
    <property type="match status" value="1"/>
</dbReference>
<dbReference type="SUPFAM" id="SSF49299">
    <property type="entry name" value="PKD domain"/>
    <property type="match status" value="1"/>
</dbReference>
<dbReference type="Proteomes" id="UP001501410">
    <property type="component" value="Unassembled WGS sequence"/>
</dbReference>